<dbReference type="Proteomes" id="UP001341281">
    <property type="component" value="Chromosome 02"/>
</dbReference>
<evidence type="ECO:0000313" key="1">
    <source>
        <dbReference type="EMBL" id="WVZ57678.1"/>
    </source>
</evidence>
<name>A0AAQ3SNA3_PASNO</name>
<dbReference type="AlphaFoldDB" id="A0AAQ3SNA3"/>
<sequence length="185" mass="20287">MAGQRRREAARVWWWLVVEDEMGNDGGRRRWGTGHKRRRRRRRRGAVRWWAAGVGRARPPARGEMTGCPAGESIASPTAAAAWAVGGAGRGGAVVLLRGLCRVPAPRRRMAAGRSGHANRSDQPLLRSIIRSFPRAAKGALWIGHWCGSRLQSHTHGVSLSVVGPRRARVTGQVTDISAMRVDRL</sequence>
<evidence type="ECO:0000313" key="2">
    <source>
        <dbReference type="Proteomes" id="UP001341281"/>
    </source>
</evidence>
<reference evidence="1 2" key="1">
    <citation type="submission" date="2024-02" db="EMBL/GenBank/DDBJ databases">
        <title>High-quality chromosome-scale genome assembly of Pensacola bahiagrass (Paspalum notatum Flugge var. saurae).</title>
        <authorList>
            <person name="Vega J.M."/>
            <person name="Podio M."/>
            <person name="Orjuela J."/>
            <person name="Siena L.A."/>
            <person name="Pessino S.C."/>
            <person name="Combes M.C."/>
            <person name="Mariac C."/>
            <person name="Albertini E."/>
            <person name="Pupilli F."/>
            <person name="Ortiz J.P.A."/>
            <person name="Leblanc O."/>
        </authorList>
    </citation>
    <scope>NUCLEOTIDE SEQUENCE [LARGE SCALE GENOMIC DNA]</scope>
    <source>
        <strain evidence="1">R1</strain>
        <tissue evidence="1">Leaf</tissue>
    </source>
</reference>
<keyword evidence="2" id="KW-1185">Reference proteome</keyword>
<dbReference type="EMBL" id="CP144746">
    <property type="protein sequence ID" value="WVZ57678.1"/>
    <property type="molecule type" value="Genomic_DNA"/>
</dbReference>
<organism evidence="1 2">
    <name type="scientific">Paspalum notatum var. saurae</name>
    <dbReference type="NCBI Taxonomy" id="547442"/>
    <lineage>
        <taxon>Eukaryota</taxon>
        <taxon>Viridiplantae</taxon>
        <taxon>Streptophyta</taxon>
        <taxon>Embryophyta</taxon>
        <taxon>Tracheophyta</taxon>
        <taxon>Spermatophyta</taxon>
        <taxon>Magnoliopsida</taxon>
        <taxon>Liliopsida</taxon>
        <taxon>Poales</taxon>
        <taxon>Poaceae</taxon>
        <taxon>PACMAD clade</taxon>
        <taxon>Panicoideae</taxon>
        <taxon>Andropogonodae</taxon>
        <taxon>Paspaleae</taxon>
        <taxon>Paspalinae</taxon>
        <taxon>Paspalum</taxon>
    </lineage>
</organism>
<gene>
    <name evidence="1" type="ORF">U9M48_008033</name>
</gene>
<protein>
    <submittedName>
        <fullName evidence="1">Uncharacterized protein</fullName>
    </submittedName>
</protein>
<proteinExistence type="predicted"/>
<accession>A0AAQ3SNA3</accession>